<sequence>MFLAKTYNLFVFLFSHFQPSYSHISLDHIFIH</sequence>
<proteinExistence type="predicted"/>
<name>A0A8S5SKF1_9CAUD</name>
<accession>A0A8S5SKF1</accession>
<dbReference type="EMBL" id="BK032616">
    <property type="protein sequence ID" value="DAF51497.1"/>
    <property type="molecule type" value="Genomic_DNA"/>
</dbReference>
<reference evidence="1" key="1">
    <citation type="journal article" date="2021" name="Proc. Natl. Acad. Sci. U.S.A.">
        <title>A Catalog of Tens of Thousands of Viruses from Human Metagenomes Reveals Hidden Associations with Chronic Diseases.</title>
        <authorList>
            <person name="Tisza M.J."/>
            <person name="Buck C.B."/>
        </authorList>
    </citation>
    <scope>NUCLEOTIDE SEQUENCE</scope>
    <source>
        <strain evidence="1">CtrCN24</strain>
    </source>
</reference>
<protein>
    <submittedName>
        <fullName evidence="1">Uncharacterized protein</fullName>
    </submittedName>
</protein>
<organism evidence="1">
    <name type="scientific">Siphoviridae sp. ctrCN24</name>
    <dbReference type="NCBI Taxonomy" id="2827953"/>
    <lineage>
        <taxon>Viruses</taxon>
        <taxon>Duplodnaviria</taxon>
        <taxon>Heunggongvirae</taxon>
        <taxon>Uroviricota</taxon>
        <taxon>Caudoviricetes</taxon>
    </lineage>
</organism>
<evidence type="ECO:0000313" key="1">
    <source>
        <dbReference type="EMBL" id="DAF51497.1"/>
    </source>
</evidence>